<gene>
    <name evidence="2" type="ORF">Fot_35604</name>
</gene>
<accession>A0ABD1SM01</accession>
<keyword evidence="3" id="KW-1185">Reference proteome</keyword>
<name>A0ABD1SM01_9LAMI</name>
<dbReference type="Pfam" id="PF21052">
    <property type="entry name" value="EFR3_ARM"/>
    <property type="match status" value="1"/>
</dbReference>
<dbReference type="InterPro" id="IPR049152">
    <property type="entry name" value="EFR3-like_ARM"/>
</dbReference>
<evidence type="ECO:0000313" key="2">
    <source>
        <dbReference type="EMBL" id="KAL2501756.1"/>
    </source>
</evidence>
<feature type="compositionally biased region" description="Basic and acidic residues" evidence="1">
    <location>
        <begin position="42"/>
        <end position="65"/>
    </location>
</feature>
<evidence type="ECO:0000313" key="3">
    <source>
        <dbReference type="Proteomes" id="UP001604277"/>
    </source>
</evidence>
<dbReference type="PANTHER" id="PTHR46087:SF9">
    <property type="entry name" value="ARM REPEAT SUPERFAMILY PROTEIN"/>
    <property type="match status" value="1"/>
</dbReference>
<reference evidence="3" key="1">
    <citation type="submission" date="2024-07" db="EMBL/GenBank/DDBJ databases">
        <title>Two chromosome-level genome assemblies of Korean endemic species Abeliophyllum distichum and Forsythia ovata (Oleaceae).</title>
        <authorList>
            <person name="Jang H."/>
        </authorList>
    </citation>
    <scope>NUCLEOTIDE SEQUENCE [LARGE SCALE GENOMIC DNA]</scope>
</reference>
<dbReference type="EMBL" id="JBFOLJ010000010">
    <property type="protein sequence ID" value="KAL2501756.1"/>
    <property type="molecule type" value="Genomic_DNA"/>
</dbReference>
<proteinExistence type="predicted"/>
<dbReference type="PANTHER" id="PTHR46087">
    <property type="entry name" value="PUTATIVE, EXPRESSED-RELATED"/>
    <property type="match status" value="1"/>
</dbReference>
<protein>
    <submittedName>
        <fullName evidence="2">Uncharacterized protein</fullName>
    </submittedName>
</protein>
<dbReference type="InterPro" id="IPR055296">
    <property type="entry name" value="SRL2-like"/>
</dbReference>
<evidence type="ECO:0000256" key="1">
    <source>
        <dbReference type="SAM" id="MobiDB-lite"/>
    </source>
</evidence>
<organism evidence="2 3">
    <name type="scientific">Forsythia ovata</name>
    <dbReference type="NCBI Taxonomy" id="205694"/>
    <lineage>
        <taxon>Eukaryota</taxon>
        <taxon>Viridiplantae</taxon>
        <taxon>Streptophyta</taxon>
        <taxon>Embryophyta</taxon>
        <taxon>Tracheophyta</taxon>
        <taxon>Spermatophyta</taxon>
        <taxon>Magnoliopsida</taxon>
        <taxon>eudicotyledons</taxon>
        <taxon>Gunneridae</taxon>
        <taxon>Pentapetalae</taxon>
        <taxon>asterids</taxon>
        <taxon>lamiids</taxon>
        <taxon>Lamiales</taxon>
        <taxon>Oleaceae</taxon>
        <taxon>Forsythieae</taxon>
        <taxon>Forsythia</taxon>
    </lineage>
</organism>
<comment type="caution">
    <text evidence="2">The sequence shown here is derived from an EMBL/GenBank/DDBJ whole genome shotgun (WGS) entry which is preliminary data.</text>
</comment>
<sequence>MPLPLMIPRCSGRKVEVPLTIPTGPEAPDMSGDQVPPVQSPHETKRAAEGHGRGETTEEEPNDRKMGKLCEYAAKNSLRIPRITSYLEQRFYKELRNGNFRLAKSVMCIYRKLIVSCKEQRPLFAASLLSIMQILLDQTNQDAMLIIGCQSIFDFVNNQKDGTYMFNLEKFIPKLCQLAQEEGGDEREQHLHAVAL</sequence>
<dbReference type="Proteomes" id="UP001604277">
    <property type="component" value="Unassembled WGS sequence"/>
</dbReference>
<feature type="region of interest" description="Disordered" evidence="1">
    <location>
        <begin position="20"/>
        <end position="65"/>
    </location>
</feature>
<dbReference type="AlphaFoldDB" id="A0ABD1SM01"/>